<gene>
    <name evidence="9" type="ORF">E0Z10_g8060</name>
</gene>
<evidence type="ECO:0000313" key="10">
    <source>
        <dbReference type="Proteomes" id="UP000297716"/>
    </source>
</evidence>
<keyword evidence="10" id="KW-1185">Reference proteome</keyword>
<dbReference type="OrthoDB" id="434144at2759"/>
<dbReference type="SUPFAM" id="SSF52402">
    <property type="entry name" value="Adenine nucleotide alpha hydrolases-like"/>
    <property type="match status" value="1"/>
</dbReference>
<dbReference type="EC" id="6.3.4.19" evidence="1"/>
<comment type="catalytic activity">
    <reaction evidence="6">
        <text>cytidine(34) in tRNA(Ile2) + L-lysine + ATP = lysidine(34) in tRNA(Ile2) + AMP + diphosphate + H(+)</text>
        <dbReference type="Rhea" id="RHEA:43744"/>
        <dbReference type="Rhea" id="RHEA-COMP:10625"/>
        <dbReference type="Rhea" id="RHEA-COMP:10670"/>
        <dbReference type="ChEBI" id="CHEBI:15378"/>
        <dbReference type="ChEBI" id="CHEBI:30616"/>
        <dbReference type="ChEBI" id="CHEBI:32551"/>
        <dbReference type="ChEBI" id="CHEBI:33019"/>
        <dbReference type="ChEBI" id="CHEBI:82748"/>
        <dbReference type="ChEBI" id="CHEBI:83665"/>
        <dbReference type="ChEBI" id="CHEBI:456215"/>
        <dbReference type="EC" id="6.3.4.19"/>
    </reaction>
</comment>
<keyword evidence="3" id="KW-0819">tRNA processing</keyword>
<dbReference type="Pfam" id="PF01171">
    <property type="entry name" value="ATP_bind_3"/>
    <property type="match status" value="2"/>
</dbReference>
<dbReference type="GO" id="GO:0032267">
    <property type="term" value="F:tRNA(Ile)-lysidine synthase activity"/>
    <property type="evidence" value="ECO:0007669"/>
    <property type="project" value="UniProtKB-EC"/>
</dbReference>
<dbReference type="PANTHER" id="PTHR43033:SF1">
    <property type="entry name" value="TRNA(ILE)-LYSIDINE SYNTHASE-RELATED"/>
    <property type="match status" value="1"/>
</dbReference>
<dbReference type="InterPro" id="IPR011063">
    <property type="entry name" value="TilS/TtcA_N"/>
</dbReference>
<dbReference type="GO" id="GO:0008033">
    <property type="term" value="P:tRNA processing"/>
    <property type="evidence" value="ECO:0007669"/>
    <property type="project" value="UniProtKB-KW"/>
</dbReference>
<dbReference type="NCBIfam" id="TIGR02432">
    <property type="entry name" value="lysidine_TilS_N"/>
    <property type="match status" value="1"/>
</dbReference>
<dbReference type="CDD" id="cd01992">
    <property type="entry name" value="TilS_N"/>
    <property type="match status" value="1"/>
</dbReference>
<dbReference type="HAMAP" id="MF_01161">
    <property type="entry name" value="tRNA_Ile_lys_synt"/>
    <property type="match status" value="1"/>
</dbReference>
<keyword evidence="4" id="KW-0547">Nucleotide-binding</keyword>
<feature type="domain" description="tRNA(Ile)-lysidine/2-thiocytidine synthase N-terminal" evidence="8">
    <location>
        <begin position="43"/>
        <end position="195"/>
    </location>
</feature>
<evidence type="ECO:0000259" key="8">
    <source>
        <dbReference type="Pfam" id="PF01171"/>
    </source>
</evidence>
<dbReference type="STRING" id="37992.A0A4Z0YA07"/>
<feature type="domain" description="tRNA(Ile)-lysidine/2-thiocytidine synthase N-terminal" evidence="8">
    <location>
        <begin position="279"/>
        <end position="330"/>
    </location>
</feature>
<dbReference type="InterPro" id="IPR014729">
    <property type="entry name" value="Rossmann-like_a/b/a_fold"/>
</dbReference>
<dbReference type="InterPro" id="IPR012094">
    <property type="entry name" value="tRNA_Ile_lys_synt"/>
</dbReference>
<keyword evidence="5" id="KW-0067">ATP-binding</keyword>
<dbReference type="PANTHER" id="PTHR43033">
    <property type="entry name" value="TRNA(ILE)-LYSIDINE SYNTHASE-RELATED"/>
    <property type="match status" value="1"/>
</dbReference>
<evidence type="ECO:0000256" key="1">
    <source>
        <dbReference type="ARBA" id="ARBA00013267"/>
    </source>
</evidence>
<evidence type="ECO:0000256" key="7">
    <source>
        <dbReference type="SAM" id="MobiDB-lite"/>
    </source>
</evidence>
<keyword evidence="2" id="KW-0436">Ligase</keyword>
<dbReference type="InterPro" id="IPR012795">
    <property type="entry name" value="tRNA_Ile_lys_synt_N"/>
</dbReference>
<evidence type="ECO:0000256" key="3">
    <source>
        <dbReference type="ARBA" id="ARBA00022694"/>
    </source>
</evidence>
<evidence type="ECO:0000256" key="4">
    <source>
        <dbReference type="ARBA" id="ARBA00022741"/>
    </source>
</evidence>
<dbReference type="GO" id="GO:0005524">
    <property type="term" value="F:ATP binding"/>
    <property type="evidence" value="ECO:0007669"/>
    <property type="project" value="UniProtKB-KW"/>
</dbReference>
<evidence type="ECO:0000256" key="2">
    <source>
        <dbReference type="ARBA" id="ARBA00022598"/>
    </source>
</evidence>
<dbReference type="Proteomes" id="UP000297716">
    <property type="component" value="Unassembled WGS sequence"/>
</dbReference>
<dbReference type="AlphaFoldDB" id="A0A4Z0YA07"/>
<evidence type="ECO:0000256" key="5">
    <source>
        <dbReference type="ARBA" id="ARBA00022840"/>
    </source>
</evidence>
<dbReference type="EMBL" id="SKBN01000206">
    <property type="protein sequence ID" value="TGJ80704.1"/>
    <property type="molecule type" value="Genomic_DNA"/>
</dbReference>
<organism evidence="9 10">
    <name type="scientific">Xylaria hypoxylon</name>
    <dbReference type="NCBI Taxonomy" id="37992"/>
    <lineage>
        <taxon>Eukaryota</taxon>
        <taxon>Fungi</taxon>
        <taxon>Dikarya</taxon>
        <taxon>Ascomycota</taxon>
        <taxon>Pezizomycotina</taxon>
        <taxon>Sordariomycetes</taxon>
        <taxon>Xylariomycetidae</taxon>
        <taxon>Xylariales</taxon>
        <taxon>Xylariaceae</taxon>
        <taxon>Xylaria</taxon>
    </lineage>
</organism>
<comment type="caution">
    <text evidence="9">The sequence shown here is derived from an EMBL/GenBank/DDBJ whole genome shotgun (WGS) entry which is preliminary data.</text>
</comment>
<feature type="region of interest" description="Disordered" evidence="7">
    <location>
        <begin position="719"/>
        <end position="739"/>
    </location>
</feature>
<accession>A0A4Z0YA07</accession>
<reference evidence="9 10" key="1">
    <citation type="submission" date="2019-03" db="EMBL/GenBank/DDBJ databases">
        <title>Draft genome sequence of Xylaria hypoxylon DSM 108379, a ubiquitous saprotrophic-parasitic fungi on hardwood.</title>
        <authorList>
            <person name="Buettner E."/>
            <person name="Leonhardt S."/>
            <person name="Gebauer A.M."/>
            <person name="Liers C."/>
            <person name="Hofrichter M."/>
            <person name="Kellner H."/>
        </authorList>
    </citation>
    <scope>NUCLEOTIDE SEQUENCE [LARGE SCALE GENOMIC DNA]</scope>
    <source>
        <strain evidence="9 10">DSM 108379</strain>
    </source>
</reference>
<proteinExistence type="inferred from homology"/>
<name>A0A4Z0YA07_9PEZI</name>
<evidence type="ECO:0000313" key="9">
    <source>
        <dbReference type="EMBL" id="TGJ80704.1"/>
    </source>
</evidence>
<protein>
    <recommendedName>
        <fullName evidence="1">tRNA(Ile)-lysidine synthetase</fullName>
        <ecNumber evidence="1">6.3.4.19</ecNumber>
    </recommendedName>
</protein>
<sequence>MGTLSHVFHTGARPISVYEFAEALRAICPPRFPTEGRNLERDVVLAVSGGVDSMALAYLCTRLKINNRNFRVSDNPVASFRALVIDHQLREGSTEEAHAVANAVRQMGMTSDVDSISWSRAGVPGKYRHPKDLPNFESVARRLRYQKLGHICGTRRLASLLLGHHEDDQYETVLMRLLLGHGVRGLRGMRAAADIPECEGLHGVHHSGYLDDQREAKPFYNNTMSRKQFQTLRDELRANIDRHMHEEELRDSIMDRLNENDFEELYQTKRVVPLEFTNIDVEDGGVMIYRPLLEFSKDRLIATCEANGIPWWEDSTNQDQTLTPRNAVRHMYKNYTLPVALRKPSILALSRRCEQRAQALEAEANRLMAHTIIHDMESNVGTASVQFPVYTLSRFSRDMSPPPRRRARILRQREVAGLLIQKIIALVTPEKQIIPLANLQNFISRLFPALSNTPDEQNATEPPKAFAIAGVYFVPIEQSSPSSKGAPSQRSGASIIWYLSRTPYPSSQPIPRYRATFWSTQGSWRGFSETSSKWSPWMRWALWDGRFWIRLRHRLPYRVIIQPFERSHAKSFRESLPAEDRYRLGVLLKRYAPGKTRFTLPALYFEEDLDLNNVRPRRFYPLSPRLLQNYQMGGGSGNTADPVSDHPRTLDVGKMKLVALPSLGVQIPRLEDWLEFEIRYRCIDRGTLDTAGSFHRGSFVSSRSLPTPVANLARRRAFRSRRREAGHRGRMRDRSKRVV</sequence>
<evidence type="ECO:0000256" key="6">
    <source>
        <dbReference type="ARBA" id="ARBA00048539"/>
    </source>
</evidence>
<dbReference type="Gene3D" id="3.40.50.620">
    <property type="entry name" value="HUPs"/>
    <property type="match status" value="1"/>
</dbReference>